<feature type="compositionally biased region" description="Polar residues" evidence="1">
    <location>
        <begin position="60"/>
        <end position="70"/>
    </location>
</feature>
<evidence type="ECO:0000313" key="2">
    <source>
        <dbReference type="EMBL" id="KAG7157616.1"/>
    </source>
</evidence>
<organism evidence="2 3">
    <name type="scientific">Homarus americanus</name>
    <name type="common">American lobster</name>
    <dbReference type="NCBI Taxonomy" id="6706"/>
    <lineage>
        <taxon>Eukaryota</taxon>
        <taxon>Metazoa</taxon>
        <taxon>Ecdysozoa</taxon>
        <taxon>Arthropoda</taxon>
        <taxon>Crustacea</taxon>
        <taxon>Multicrustacea</taxon>
        <taxon>Malacostraca</taxon>
        <taxon>Eumalacostraca</taxon>
        <taxon>Eucarida</taxon>
        <taxon>Decapoda</taxon>
        <taxon>Pleocyemata</taxon>
        <taxon>Astacidea</taxon>
        <taxon>Nephropoidea</taxon>
        <taxon>Nephropidae</taxon>
        <taxon>Homarus</taxon>
    </lineage>
</organism>
<proteinExistence type="predicted"/>
<sequence>MGHNNGELAIQLELAVLMLGREGSSSGQYTCVARHTHTYITICLISPSERANRGSERHQNMSASAGTWGP</sequence>
<name>A0A8J5JK97_HOMAM</name>
<dbReference type="AlphaFoldDB" id="A0A8J5JK97"/>
<evidence type="ECO:0000256" key="1">
    <source>
        <dbReference type="SAM" id="MobiDB-lite"/>
    </source>
</evidence>
<protein>
    <submittedName>
        <fullName evidence="2">Uncharacterized protein</fullName>
    </submittedName>
</protein>
<evidence type="ECO:0000313" key="3">
    <source>
        <dbReference type="Proteomes" id="UP000747542"/>
    </source>
</evidence>
<dbReference type="EMBL" id="JAHLQT010037199">
    <property type="protein sequence ID" value="KAG7157616.1"/>
    <property type="molecule type" value="Genomic_DNA"/>
</dbReference>
<accession>A0A8J5JK97</accession>
<dbReference type="Proteomes" id="UP000747542">
    <property type="component" value="Unassembled WGS sequence"/>
</dbReference>
<reference evidence="2" key="1">
    <citation type="journal article" date="2021" name="Sci. Adv.">
        <title>The American lobster genome reveals insights on longevity, neural, and immune adaptations.</title>
        <authorList>
            <person name="Polinski J.M."/>
            <person name="Zimin A.V."/>
            <person name="Clark K.F."/>
            <person name="Kohn A.B."/>
            <person name="Sadowski N."/>
            <person name="Timp W."/>
            <person name="Ptitsyn A."/>
            <person name="Khanna P."/>
            <person name="Romanova D.Y."/>
            <person name="Williams P."/>
            <person name="Greenwood S.J."/>
            <person name="Moroz L.L."/>
            <person name="Walt D.R."/>
            <person name="Bodnar A.G."/>
        </authorList>
    </citation>
    <scope>NUCLEOTIDE SEQUENCE</scope>
    <source>
        <strain evidence="2">GMGI-L3</strain>
    </source>
</reference>
<keyword evidence="3" id="KW-1185">Reference proteome</keyword>
<feature type="region of interest" description="Disordered" evidence="1">
    <location>
        <begin position="51"/>
        <end position="70"/>
    </location>
</feature>
<gene>
    <name evidence="2" type="ORF">Hamer_G019847</name>
</gene>
<comment type="caution">
    <text evidence="2">The sequence shown here is derived from an EMBL/GenBank/DDBJ whole genome shotgun (WGS) entry which is preliminary data.</text>
</comment>